<keyword evidence="1" id="KW-1185">Reference proteome</keyword>
<dbReference type="AlphaFoldDB" id="A0A915IK80"/>
<evidence type="ECO:0000313" key="2">
    <source>
        <dbReference type="WBParaSite" id="nRc.2.0.1.t14274-RA"/>
    </source>
</evidence>
<name>A0A915IK80_ROMCU</name>
<sequence length="67" mass="7548">MQSLTGAEIFYYPEHAGRANFLCSGFCSTSKYSRMLGEQLARRCARRTSRSTTLSLLAEHARRASSR</sequence>
<organism evidence="1 2">
    <name type="scientific">Romanomermis culicivorax</name>
    <name type="common">Nematode worm</name>
    <dbReference type="NCBI Taxonomy" id="13658"/>
    <lineage>
        <taxon>Eukaryota</taxon>
        <taxon>Metazoa</taxon>
        <taxon>Ecdysozoa</taxon>
        <taxon>Nematoda</taxon>
        <taxon>Enoplea</taxon>
        <taxon>Dorylaimia</taxon>
        <taxon>Mermithida</taxon>
        <taxon>Mermithoidea</taxon>
        <taxon>Mermithidae</taxon>
        <taxon>Romanomermis</taxon>
    </lineage>
</organism>
<dbReference type="Proteomes" id="UP000887565">
    <property type="component" value="Unplaced"/>
</dbReference>
<proteinExistence type="predicted"/>
<accession>A0A915IK80</accession>
<evidence type="ECO:0000313" key="1">
    <source>
        <dbReference type="Proteomes" id="UP000887565"/>
    </source>
</evidence>
<protein>
    <submittedName>
        <fullName evidence="2">Uncharacterized protein</fullName>
    </submittedName>
</protein>
<reference evidence="2" key="1">
    <citation type="submission" date="2022-11" db="UniProtKB">
        <authorList>
            <consortium name="WormBaseParasite"/>
        </authorList>
    </citation>
    <scope>IDENTIFICATION</scope>
</reference>
<dbReference type="WBParaSite" id="nRc.2.0.1.t14274-RA">
    <property type="protein sequence ID" value="nRc.2.0.1.t14274-RA"/>
    <property type="gene ID" value="nRc.2.0.1.g14274"/>
</dbReference>